<accession>A0AAD9A446</accession>
<evidence type="ECO:0000313" key="3">
    <source>
        <dbReference type="EMBL" id="KAK1840785.1"/>
    </source>
</evidence>
<protein>
    <submittedName>
        <fullName evidence="3">Uncharacterized protein</fullName>
    </submittedName>
</protein>
<name>A0AAD9A446_9PEZI</name>
<sequence length="274" mass="30806">MLSHPSSPFSLYEYASSILFYLPLVTEAIYLTLPAVGCRNQHMPRKRTPCMQQVPAVCAVHPWRWRWLLLLLPLGPTSTRDIPRRSPGDTMQRVGRGRLAGRHDYIPRSKANEHRVANDSVRSSITISSSCRSRRPQQWSRLDTEKKPAARISALASHFRIQHRCLLRARQVEQAAGQDRGQGRKPRGRTRRRGGQGRGYSHPVTGTGTETPGRGREWPELDGPSSCRRRSRRKGGGRVEARRQGKIQTQNEGKELDGRISILASCTGKGRPGP</sequence>
<organism evidence="3 4">
    <name type="scientific">Colletotrichum chrysophilum</name>
    <dbReference type="NCBI Taxonomy" id="1836956"/>
    <lineage>
        <taxon>Eukaryota</taxon>
        <taxon>Fungi</taxon>
        <taxon>Dikarya</taxon>
        <taxon>Ascomycota</taxon>
        <taxon>Pezizomycotina</taxon>
        <taxon>Sordariomycetes</taxon>
        <taxon>Hypocreomycetidae</taxon>
        <taxon>Glomerellales</taxon>
        <taxon>Glomerellaceae</taxon>
        <taxon>Colletotrichum</taxon>
        <taxon>Colletotrichum gloeosporioides species complex</taxon>
    </lineage>
</organism>
<comment type="caution">
    <text evidence="3">The sequence shown here is derived from an EMBL/GenBank/DDBJ whole genome shotgun (WGS) entry which is preliminary data.</text>
</comment>
<feature type="compositionally biased region" description="Basic residues" evidence="1">
    <location>
        <begin position="227"/>
        <end position="236"/>
    </location>
</feature>
<feature type="region of interest" description="Disordered" evidence="1">
    <location>
        <begin position="173"/>
        <end position="274"/>
    </location>
</feature>
<dbReference type="Proteomes" id="UP001243330">
    <property type="component" value="Unassembled WGS sequence"/>
</dbReference>
<keyword evidence="4" id="KW-1185">Reference proteome</keyword>
<keyword evidence="2" id="KW-0812">Transmembrane</keyword>
<keyword evidence="2" id="KW-1133">Transmembrane helix</keyword>
<keyword evidence="2" id="KW-0472">Membrane</keyword>
<feature type="transmembrane region" description="Helical" evidence="2">
    <location>
        <begin position="20"/>
        <end position="38"/>
    </location>
</feature>
<gene>
    <name evidence="3" type="ORF">CCHR01_16577</name>
</gene>
<feature type="region of interest" description="Disordered" evidence="1">
    <location>
        <begin position="109"/>
        <end position="148"/>
    </location>
</feature>
<feature type="compositionally biased region" description="Basic residues" evidence="1">
    <location>
        <begin position="183"/>
        <end position="195"/>
    </location>
</feature>
<dbReference type="AlphaFoldDB" id="A0AAD9A446"/>
<evidence type="ECO:0000313" key="4">
    <source>
        <dbReference type="Proteomes" id="UP001243330"/>
    </source>
</evidence>
<dbReference type="EMBL" id="JAQOWY010000530">
    <property type="protein sequence ID" value="KAK1840785.1"/>
    <property type="molecule type" value="Genomic_DNA"/>
</dbReference>
<reference evidence="3" key="1">
    <citation type="submission" date="2023-01" db="EMBL/GenBank/DDBJ databases">
        <title>Colletotrichum chrysophilum M932 genome sequence.</title>
        <authorList>
            <person name="Baroncelli R."/>
        </authorList>
    </citation>
    <scope>NUCLEOTIDE SEQUENCE</scope>
    <source>
        <strain evidence="3">M932</strain>
    </source>
</reference>
<evidence type="ECO:0000256" key="1">
    <source>
        <dbReference type="SAM" id="MobiDB-lite"/>
    </source>
</evidence>
<evidence type="ECO:0000256" key="2">
    <source>
        <dbReference type="SAM" id="Phobius"/>
    </source>
</evidence>
<feature type="compositionally biased region" description="Low complexity" evidence="1">
    <location>
        <begin position="120"/>
        <end position="131"/>
    </location>
</feature>
<proteinExistence type="predicted"/>